<protein>
    <recommendedName>
        <fullName evidence="4 13">CRISPR-associated exonuclease Cas4</fullName>
        <ecNumber evidence="3 13">3.1.12.1</ecNumber>
    </recommendedName>
</protein>
<comment type="cofactor">
    <cofactor evidence="13">
        <name>Mg(2+)</name>
        <dbReference type="ChEBI" id="CHEBI:18420"/>
    </cofactor>
    <cofactor evidence="13">
        <name>Mn(2+)</name>
        <dbReference type="ChEBI" id="CHEBI:29035"/>
    </cofactor>
    <text evidence="13">Mg(2+) or Mn(2+) required for ssDNA cleavage activity.</text>
</comment>
<dbReference type="GO" id="GO:0051536">
    <property type="term" value="F:iron-sulfur cluster binding"/>
    <property type="evidence" value="ECO:0007669"/>
    <property type="project" value="UniProtKB-KW"/>
</dbReference>
<evidence type="ECO:0000256" key="4">
    <source>
        <dbReference type="ARBA" id="ARBA00020049"/>
    </source>
</evidence>
<comment type="cofactor">
    <cofactor evidence="13">
        <name>iron-sulfur cluster</name>
        <dbReference type="ChEBI" id="CHEBI:30408"/>
    </cofactor>
</comment>
<sequence length="190" mass="21873">MSIPSSLFRQYCFCPRIVYFQYILGLKAPSPLWVKQGVDYHERERQLSQSRTLKRYALNSGKIEFDVKLRSAQLGIHGLADAVIFLPEEALVIEFKLTCTKPTRGQMLQMAAYAVMIEEQYNIGLKSGFISYESKGKVHRIEFKEELKTSLSNAIKHIELMQNTQIMPDSSASQAQCEQCEYINFCNDRE</sequence>
<dbReference type="PANTHER" id="PTHR36531">
    <property type="entry name" value="CRISPR-ASSOCIATED EXONUCLEASE CAS4"/>
    <property type="match status" value="1"/>
</dbReference>
<accession>A0A2N7JQ12</accession>
<dbReference type="RefSeq" id="WP_102552661.1">
    <property type="nucleotide sequence ID" value="NZ_MCZF01000158.1"/>
</dbReference>
<dbReference type="NCBIfam" id="TIGR00372">
    <property type="entry name" value="cas4"/>
    <property type="match status" value="1"/>
</dbReference>
<keyword evidence="9 13" id="KW-0408">Iron</keyword>
<dbReference type="AlphaFoldDB" id="A0A2N7JQ12"/>
<gene>
    <name evidence="15" type="ORF">BCT54_04100</name>
</gene>
<keyword evidence="8 13" id="KW-0269">Exonuclease</keyword>
<comment type="similarity">
    <text evidence="2 13">Belongs to the CRISPR-associated exonuclease Cas4 family.</text>
</comment>
<comment type="function">
    <text evidence="13">CRISPR (clustered regularly interspaced short palindromic repeat) is an adaptive immune system that provides protection against mobile genetic elements (viruses, transposable elements and conjugative plasmids). CRISPR clusters contain sequences complementary to antecedent mobile elements and target invading nucleic acids. CRISPR clusters are transcribed and processed into CRISPR RNA (crRNA).</text>
</comment>
<evidence type="ECO:0000256" key="2">
    <source>
        <dbReference type="ARBA" id="ARBA00009189"/>
    </source>
</evidence>
<dbReference type="GO" id="GO:0046872">
    <property type="term" value="F:metal ion binding"/>
    <property type="evidence" value="ECO:0007669"/>
    <property type="project" value="UniProtKB-KW"/>
</dbReference>
<comment type="caution">
    <text evidence="15">The sequence shown here is derived from an EMBL/GenBank/DDBJ whole genome shotgun (WGS) entry which is preliminary data.</text>
</comment>
<evidence type="ECO:0000256" key="11">
    <source>
        <dbReference type="ARBA" id="ARBA00023118"/>
    </source>
</evidence>
<keyword evidence="12 13" id="KW-0464">Manganese</keyword>
<name>A0A2N7JQ12_VIBSP</name>
<evidence type="ECO:0000256" key="7">
    <source>
        <dbReference type="ARBA" id="ARBA00022801"/>
    </source>
</evidence>
<evidence type="ECO:0000256" key="8">
    <source>
        <dbReference type="ARBA" id="ARBA00022839"/>
    </source>
</evidence>
<evidence type="ECO:0000256" key="10">
    <source>
        <dbReference type="ARBA" id="ARBA00023014"/>
    </source>
</evidence>
<organism evidence="15 16">
    <name type="scientific">Vibrio splendidus</name>
    <dbReference type="NCBI Taxonomy" id="29497"/>
    <lineage>
        <taxon>Bacteria</taxon>
        <taxon>Pseudomonadati</taxon>
        <taxon>Pseudomonadota</taxon>
        <taxon>Gammaproteobacteria</taxon>
        <taxon>Vibrionales</taxon>
        <taxon>Vibrionaceae</taxon>
        <taxon>Vibrio</taxon>
    </lineage>
</organism>
<evidence type="ECO:0000259" key="14">
    <source>
        <dbReference type="Pfam" id="PF01930"/>
    </source>
</evidence>
<dbReference type="EMBL" id="MCZF01000158">
    <property type="protein sequence ID" value="PMM50269.1"/>
    <property type="molecule type" value="Genomic_DNA"/>
</dbReference>
<dbReference type="Gene3D" id="3.90.320.10">
    <property type="match status" value="1"/>
</dbReference>
<dbReference type="PANTHER" id="PTHR36531:SF6">
    <property type="entry name" value="DNA REPLICATION ATP-DEPENDENT HELICASE_NUCLEASE DNA2"/>
    <property type="match status" value="1"/>
</dbReference>
<dbReference type="InterPro" id="IPR051827">
    <property type="entry name" value="Cas4_exonuclease"/>
</dbReference>
<evidence type="ECO:0000256" key="3">
    <source>
        <dbReference type="ARBA" id="ARBA00012768"/>
    </source>
</evidence>
<keyword evidence="11 13" id="KW-0051">Antiviral defense</keyword>
<dbReference type="Pfam" id="PF01930">
    <property type="entry name" value="Cas_Cas4"/>
    <property type="match status" value="1"/>
</dbReference>
<dbReference type="GO" id="GO:0051607">
    <property type="term" value="P:defense response to virus"/>
    <property type="evidence" value="ECO:0007669"/>
    <property type="project" value="UniProtKB-KW"/>
</dbReference>
<feature type="domain" description="DUF83" evidence="14">
    <location>
        <begin position="8"/>
        <end position="186"/>
    </location>
</feature>
<keyword evidence="7 13" id="KW-0378">Hydrolase</keyword>
<evidence type="ECO:0000256" key="6">
    <source>
        <dbReference type="ARBA" id="ARBA00022723"/>
    </source>
</evidence>
<evidence type="ECO:0000256" key="1">
    <source>
        <dbReference type="ARBA" id="ARBA00001966"/>
    </source>
</evidence>
<proteinExistence type="inferred from homology"/>
<comment type="cofactor">
    <cofactor evidence="1">
        <name>[4Fe-4S] cluster</name>
        <dbReference type="ChEBI" id="CHEBI:49883"/>
    </cofactor>
</comment>
<evidence type="ECO:0000256" key="13">
    <source>
        <dbReference type="RuleBase" id="RU365022"/>
    </source>
</evidence>
<dbReference type="EC" id="3.1.12.1" evidence="3 13"/>
<evidence type="ECO:0000256" key="12">
    <source>
        <dbReference type="ARBA" id="ARBA00023211"/>
    </source>
</evidence>
<evidence type="ECO:0000313" key="16">
    <source>
        <dbReference type="Proteomes" id="UP000235533"/>
    </source>
</evidence>
<reference evidence="16" key="1">
    <citation type="submission" date="2016-07" db="EMBL/GenBank/DDBJ databases">
        <title>Nontailed viruses are major unrecognized killers of bacteria in the ocean.</title>
        <authorList>
            <person name="Kauffman K."/>
            <person name="Hussain F."/>
            <person name="Yang J."/>
            <person name="Arevalo P."/>
            <person name="Brown J."/>
            <person name="Cutler M."/>
            <person name="Kelly L."/>
            <person name="Polz M.F."/>
        </authorList>
    </citation>
    <scope>NUCLEOTIDE SEQUENCE [LARGE SCALE GENOMIC DNA]</scope>
    <source>
        <strain evidence="16">10N.261.48.B5</strain>
    </source>
</reference>
<dbReference type="InterPro" id="IPR022765">
    <property type="entry name" value="Dna2/Cas4_DUF83"/>
</dbReference>
<dbReference type="InterPro" id="IPR011604">
    <property type="entry name" value="PDDEXK-like_dom_sf"/>
</dbReference>
<keyword evidence="10 13" id="KW-0411">Iron-sulfur</keyword>
<keyword evidence="6 13" id="KW-0479">Metal-binding</keyword>
<evidence type="ECO:0000256" key="5">
    <source>
        <dbReference type="ARBA" id="ARBA00022722"/>
    </source>
</evidence>
<evidence type="ECO:0000256" key="9">
    <source>
        <dbReference type="ARBA" id="ARBA00023004"/>
    </source>
</evidence>
<evidence type="ECO:0000313" key="15">
    <source>
        <dbReference type="EMBL" id="PMM50269.1"/>
    </source>
</evidence>
<dbReference type="Proteomes" id="UP000235533">
    <property type="component" value="Unassembled WGS sequence"/>
</dbReference>
<keyword evidence="5 13" id="KW-0540">Nuclease</keyword>
<dbReference type="InterPro" id="IPR013343">
    <property type="entry name" value="CRISPR-assoc_prot_Cas4"/>
</dbReference>
<dbReference type="GO" id="GO:0004527">
    <property type="term" value="F:exonuclease activity"/>
    <property type="evidence" value="ECO:0007669"/>
    <property type="project" value="UniProtKB-KW"/>
</dbReference>